<proteinExistence type="predicted"/>
<dbReference type="Proteomes" id="UP000320582">
    <property type="component" value="Unassembled WGS sequence"/>
</dbReference>
<evidence type="ECO:0000313" key="3">
    <source>
        <dbReference type="Proteomes" id="UP000320582"/>
    </source>
</evidence>
<accession>A0A543K3J4</accession>
<name>A0A543K3J4_9RHOB</name>
<protein>
    <submittedName>
        <fullName evidence="2">Uncharacterized protein</fullName>
    </submittedName>
</protein>
<dbReference type="RefSeq" id="WP_142086003.1">
    <property type="nucleotide sequence ID" value="NZ_VFPT01000006.1"/>
</dbReference>
<dbReference type="OrthoDB" id="9868690at2"/>
<keyword evidence="1" id="KW-0732">Signal</keyword>
<sequence>MKSLKSLLVFGLAGLLVSPAYAWKSYHLEDNLYAIVCDNGYIFSYQGSSDGLSTVGPALCEKHDHASSGSAGGGAGKVTLERASIGVRQAIEHCSARDGAKAVREHRNVMHCPGRMEGQDYNSSRSNRIKS</sequence>
<comment type="caution">
    <text evidence="2">The sequence shown here is derived from an EMBL/GenBank/DDBJ whole genome shotgun (WGS) entry which is preliminary data.</text>
</comment>
<evidence type="ECO:0000313" key="2">
    <source>
        <dbReference type="EMBL" id="TQM89639.1"/>
    </source>
</evidence>
<feature type="chain" id="PRO_5021979034" evidence="1">
    <location>
        <begin position="23"/>
        <end position="131"/>
    </location>
</feature>
<keyword evidence="3" id="KW-1185">Reference proteome</keyword>
<reference evidence="2 3" key="1">
    <citation type="submission" date="2019-06" db="EMBL/GenBank/DDBJ databases">
        <title>Genomic Encyclopedia of Archaeal and Bacterial Type Strains, Phase II (KMG-II): from individual species to whole genera.</title>
        <authorList>
            <person name="Goeker M."/>
        </authorList>
    </citation>
    <scope>NUCLEOTIDE SEQUENCE [LARGE SCALE GENOMIC DNA]</scope>
    <source>
        <strain evidence="2 3">DSM 18423</strain>
    </source>
</reference>
<organism evidence="2 3">
    <name type="scientific">Roseinatronobacter monicus</name>
    <dbReference type="NCBI Taxonomy" id="393481"/>
    <lineage>
        <taxon>Bacteria</taxon>
        <taxon>Pseudomonadati</taxon>
        <taxon>Pseudomonadota</taxon>
        <taxon>Alphaproteobacteria</taxon>
        <taxon>Rhodobacterales</taxon>
        <taxon>Paracoccaceae</taxon>
        <taxon>Roseinatronobacter</taxon>
    </lineage>
</organism>
<dbReference type="AlphaFoldDB" id="A0A543K3J4"/>
<feature type="signal peptide" evidence="1">
    <location>
        <begin position="1"/>
        <end position="22"/>
    </location>
</feature>
<gene>
    <name evidence="2" type="ORF">BD293_4669</name>
</gene>
<evidence type="ECO:0000256" key="1">
    <source>
        <dbReference type="SAM" id="SignalP"/>
    </source>
</evidence>
<dbReference type="EMBL" id="VFPT01000006">
    <property type="protein sequence ID" value="TQM89639.1"/>
    <property type="molecule type" value="Genomic_DNA"/>
</dbReference>